<dbReference type="Gene3D" id="2.160.10.10">
    <property type="entry name" value="Hexapeptide repeat proteins"/>
    <property type="match status" value="1"/>
</dbReference>
<dbReference type="InterPro" id="IPR001451">
    <property type="entry name" value="Hexapep"/>
</dbReference>
<keyword evidence="2" id="KW-1185">Reference proteome</keyword>
<dbReference type="Proteomes" id="UP000324285">
    <property type="component" value="Chromosome"/>
</dbReference>
<dbReference type="PANTHER" id="PTHR13061">
    <property type="entry name" value="DYNACTIN SUBUNIT P25"/>
    <property type="match status" value="1"/>
</dbReference>
<dbReference type="KEGG" id="hbh:E4T21_16515"/>
<proteinExistence type="predicted"/>
<dbReference type="EMBL" id="CP038437">
    <property type="protein sequence ID" value="QEM82973.1"/>
    <property type="molecule type" value="Genomic_DNA"/>
</dbReference>
<dbReference type="Pfam" id="PF00132">
    <property type="entry name" value="Hexapep"/>
    <property type="match status" value="2"/>
</dbReference>
<dbReference type="SUPFAM" id="SSF51161">
    <property type="entry name" value="Trimeric LpxA-like enzymes"/>
    <property type="match status" value="1"/>
</dbReference>
<reference evidence="1" key="1">
    <citation type="submission" date="2021-02" db="EMBL/GenBank/DDBJ databases">
        <title>Strain Y2R2, a novel species of the genus Halomonas.</title>
        <authorList>
            <person name="Huang H."/>
        </authorList>
    </citation>
    <scope>NUCLEOTIDE SEQUENCE</scope>
    <source>
        <strain evidence="1">Y2R2</strain>
    </source>
</reference>
<sequence length="173" mass="18368">MAVYMFEGIRPSISPAAFVHPMAVVIGHVEIGDGCYVGPGASLRGDFGAIIMEPESNLQDNCVVHGTEGSLTRIRHRGHIGHGAVVHGCDIGEDVLVGMNAVVMDGSVIGASSIIGACAMVKAGFCCEAASLLLGSPAKVVRQLDERDIQRKHQATQRYVELARRCLDQLQEC</sequence>
<evidence type="ECO:0000313" key="2">
    <source>
        <dbReference type="Proteomes" id="UP000324285"/>
    </source>
</evidence>
<protein>
    <submittedName>
        <fullName evidence="1">Phenylacetic acid degradation protein PaaY</fullName>
    </submittedName>
</protein>
<evidence type="ECO:0000313" key="1">
    <source>
        <dbReference type="EMBL" id="QEM82973.1"/>
    </source>
</evidence>
<accession>A0A5C1NK24</accession>
<organism evidence="1 2">
    <name type="scientific">Halomonas binhaiensis</name>
    <dbReference type="NCBI Taxonomy" id="2562282"/>
    <lineage>
        <taxon>Bacteria</taxon>
        <taxon>Pseudomonadati</taxon>
        <taxon>Pseudomonadota</taxon>
        <taxon>Gammaproteobacteria</taxon>
        <taxon>Oceanospirillales</taxon>
        <taxon>Halomonadaceae</taxon>
        <taxon>Halomonas</taxon>
    </lineage>
</organism>
<dbReference type="RefSeq" id="WP_149286095.1">
    <property type="nucleotide sequence ID" value="NZ_CP038437.2"/>
</dbReference>
<dbReference type="OrthoDB" id="9803036at2"/>
<dbReference type="PANTHER" id="PTHR13061:SF29">
    <property type="entry name" value="GAMMA CARBONIC ANHYDRASE-LIKE 1, MITOCHONDRIAL-RELATED"/>
    <property type="match status" value="1"/>
</dbReference>
<dbReference type="AlphaFoldDB" id="A0A5C1NK24"/>
<name>A0A5C1NK24_9GAMM</name>
<gene>
    <name evidence="1" type="ORF">E4T21_16515</name>
</gene>
<dbReference type="InterPro" id="IPR011004">
    <property type="entry name" value="Trimer_LpxA-like_sf"/>
</dbReference>
<dbReference type="InterPro" id="IPR050484">
    <property type="entry name" value="Transf_Hexapept/Carb_Anhydrase"/>
</dbReference>